<dbReference type="Proteomes" id="UP000094313">
    <property type="component" value="Chromosome"/>
</dbReference>
<organism evidence="3 4">
    <name type="scientific">Pedobacter steynii</name>
    <dbReference type="NCBI Taxonomy" id="430522"/>
    <lineage>
        <taxon>Bacteria</taxon>
        <taxon>Pseudomonadati</taxon>
        <taxon>Bacteroidota</taxon>
        <taxon>Sphingobacteriia</taxon>
        <taxon>Sphingobacteriales</taxon>
        <taxon>Sphingobacteriaceae</taxon>
        <taxon>Pedobacter</taxon>
    </lineage>
</organism>
<dbReference type="InterPro" id="IPR034660">
    <property type="entry name" value="DinB/YfiT-like"/>
</dbReference>
<dbReference type="KEGG" id="psty:BFS30_13435"/>
<accession>A0A1D7QHL7</accession>
<evidence type="ECO:0000313" key="4">
    <source>
        <dbReference type="Proteomes" id="UP000094313"/>
    </source>
</evidence>
<dbReference type="AlphaFoldDB" id="A0A1D7QHL7"/>
<gene>
    <name evidence="3" type="ORF">BFS30_13435</name>
</gene>
<protein>
    <submittedName>
        <fullName evidence="3">Damage-inducible protein DinB</fullName>
    </submittedName>
</protein>
<dbReference type="Pfam" id="PF05163">
    <property type="entry name" value="DinB"/>
    <property type="match status" value="1"/>
</dbReference>
<evidence type="ECO:0000256" key="1">
    <source>
        <dbReference type="ARBA" id="ARBA00008635"/>
    </source>
</evidence>
<dbReference type="Gene3D" id="1.20.120.450">
    <property type="entry name" value="dinb family like domain"/>
    <property type="match status" value="1"/>
</dbReference>
<comment type="similarity">
    <text evidence="1">Belongs to the DinB family.</text>
</comment>
<dbReference type="GO" id="GO:0046872">
    <property type="term" value="F:metal ion binding"/>
    <property type="evidence" value="ECO:0007669"/>
    <property type="project" value="UniProtKB-KW"/>
</dbReference>
<evidence type="ECO:0000256" key="2">
    <source>
        <dbReference type="ARBA" id="ARBA00022723"/>
    </source>
</evidence>
<proteinExistence type="inferred from homology"/>
<dbReference type="EMBL" id="CP017141">
    <property type="protein sequence ID" value="AOM78089.1"/>
    <property type="molecule type" value="Genomic_DNA"/>
</dbReference>
<keyword evidence="2" id="KW-0479">Metal-binding</keyword>
<name>A0A1D7QHL7_9SPHI</name>
<dbReference type="RefSeq" id="WP_069379760.1">
    <property type="nucleotide sequence ID" value="NZ_CP017141.1"/>
</dbReference>
<dbReference type="InterPro" id="IPR007837">
    <property type="entry name" value="DinB"/>
</dbReference>
<evidence type="ECO:0000313" key="3">
    <source>
        <dbReference type="EMBL" id="AOM78089.1"/>
    </source>
</evidence>
<reference evidence="3 4" key="1">
    <citation type="submission" date="2016-08" db="EMBL/GenBank/DDBJ databases">
        <authorList>
            <person name="Seilhamer J.J."/>
        </authorList>
    </citation>
    <scope>NUCLEOTIDE SEQUENCE [LARGE SCALE GENOMIC DNA]</scope>
    <source>
        <strain evidence="3 4">DX4</strain>
    </source>
</reference>
<keyword evidence="4" id="KW-1185">Reference proteome</keyword>
<dbReference type="SUPFAM" id="SSF109854">
    <property type="entry name" value="DinB/YfiT-like putative metalloenzymes"/>
    <property type="match status" value="1"/>
</dbReference>
<sequence>MENHIADVQKIYASPFVIATEDLLVHWQGHRRLTRRVIETFPEKEFFNYSIGGMRPFSEMVLEMIGLASSGMNGVLTGEWDKVGSLPHHVNGSKPATKAEMLQLWDELTADIETGWPKIPLARFHEMDLAYGEYEGPIYSFVLYWIDNEIHHRAQATVYLRSLGIEPPYFWLRD</sequence>
<dbReference type="OrthoDB" id="119432at2"/>